<dbReference type="Pfam" id="PF01613">
    <property type="entry name" value="Flavin_Reduct"/>
    <property type="match status" value="1"/>
</dbReference>
<feature type="domain" description="Flavin reductase like" evidence="5">
    <location>
        <begin position="3"/>
        <end position="83"/>
    </location>
</feature>
<sequence>MIVINIPSIDLVDAVMICSKNYPKDVDEFEEAKLTVRESEKVKAPSIAECIGWMECVLEKEVVEEGKYAIIIGKVVYLEVDDQYLTVDGAIDLEKARPLSMMPGKDGMQYTYPRPIGEERRYAEMSIK</sequence>
<keyword evidence="7" id="KW-1185">Reference proteome</keyword>
<dbReference type="InterPro" id="IPR002563">
    <property type="entry name" value="Flavin_Rdtase-like_dom"/>
</dbReference>
<reference evidence="6" key="1">
    <citation type="submission" date="2016-05" db="EMBL/GenBank/DDBJ databases">
        <title>Microbial consortia oxidize butane by reversing methanogenesis.</title>
        <authorList>
            <person name="Laso-Perez R."/>
            <person name="Richter M."/>
            <person name="Wegener G."/>
            <person name="Musat F."/>
        </authorList>
    </citation>
    <scope>NUCLEOTIDE SEQUENCE [LARGE SCALE GENOMIC DNA]</scope>
    <source>
        <strain evidence="6">BOX2</strain>
    </source>
</reference>
<gene>
    <name evidence="6" type="ORF">SCAL_000334</name>
</gene>
<comment type="cofactor">
    <cofactor evidence="1">
        <name>FMN</name>
        <dbReference type="ChEBI" id="CHEBI:58210"/>
    </cofactor>
</comment>
<comment type="similarity">
    <text evidence="4">Belongs to the flavoredoxin family.</text>
</comment>
<accession>A0A1F2PBP6</accession>
<name>A0A1F2PBP6_9EURY</name>
<evidence type="ECO:0000313" key="7">
    <source>
        <dbReference type="Proteomes" id="UP000186940"/>
    </source>
</evidence>
<dbReference type="EMBL" id="LYOS01000001">
    <property type="protein sequence ID" value="OFV68658.1"/>
    <property type="molecule type" value="Genomic_DNA"/>
</dbReference>
<comment type="caution">
    <text evidence="6">The sequence shown here is derived from an EMBL/GenBank/DDBJ whole genome shotgun (WGS) entry which is preliminary data.</text>
</comment>
<dbReference type="GO" id="GO:0010181">
    <property type="term" value="F:FMN binding"/>
    <property type="evidence" value="ECO:0007669"/>
    <property type="project" value="InterPro"/>
</dbReference>
<keyword evidence="2" id="KW-0285">Flavoprotein</keyword>
<evidence type="ECO:0000256" key="4">
    <source>
        <dbReference type="ARBA" id="ARBA00038054"/>
    </source>
</evidence>
<evidence type="ECO:0000313" key="6">
    <source>
        <dbReference type="EMBL" id="OFV68658.1"/>
    </source>
</evidence>
<dbReference type="PANTHER" id="PTHR33798">
    <property type="entry name" value="FLAVOPROTEIN OXYGENASE"/>
    <property type="match status" value="1"/>
</dbReference>
<dbReference type="AlphaFoldDB" id="A0A1F2PBP6"/>
<dbReference type="InterPro" id="IPR012349">
    <property type="entry name" value="Split_barrel_FMN-bd"/>
</dbReference>
<evidence type="ECO:0000256" key="1">
    <source>
        <dbReference type="ARBA" id="ARBA00001917"/>
    </source>
</evidence>
<evidence type="ECO:0000256" key="2">
    <source>
        <dbReference type="ARBA" id="ARBA00022630"/>
    </source>
</evidence>
<evidence type="ECO:0000259" key="5">
    <source>
        <dbReference type="Pfam" id="PF01613"/>
    </source>
</evidence>
<dbReference type="SUPFAM" id="SSF50475">
    <property type="entry name" value="FMN-binding split barrel"/>
    <property type="match status" value="1"/>
</dbReference>
<dbReference type="Gene3D" id="2.30.110.10">
    <property type="entry name" value="Electron Transport, Fmn-binding Protein, Chain A"/>
    <property type="match status" value="1"/>
</dbReference>
<evidence type="ECO:0000256" key="3">
    <source>
        <dbReference type="ARBA" id="ARBA00022643"/>
    </source>
</evidence>
<proteinExistence type="inferred from homology"/>
<protein>
    <submittedName>
        <fullName evidence="6">Flavin reductase-like, FMN-binding domain protein</fullName>
    </submittedName>
</protein>
<dbReference type="PANTHER" id="PTHR33798:SF5">
    <property type="entry name" value="FLAVIN REDUCTASE LIKE DOMAIN-CONTAINING PROTEIN"/>
    <property type="match status" value="1"/>
</dbReference>
<dbReference type="STRING" id="1838285.SCAL_000334"/>
<organism evidence="6 7">
    <name type="scientific">Candidatus Syntropharchaeum caldarium</name>
    <dbReference type="NCBI Taxonomy" id="1838285"/>
    <lineage>
        <taxon>Archaea</taxon>
        <taxon>Methanobacteriati</taxon>
        <taxon>Methanobacteriota</taxon>
        <taxon>Stenosarchaea group</taxon>
        <taxon>Methanomicrobia</taxon>
        <taxon>Methanosarcinales</taxon>
        <taxon>ANME-2 cluster</taxon>
        <taxon>Candidatus Syntropharchaeum</taxon>
    </lineage>
</organism>
<keyword evidence="3" id="KW-0288">FMN</keyword>
<dbReference type="Proteomes" id="UP000186940">
    <property type="component" value="Unassembled WGS sequence"/>
</dbReference>